<dbReference type="EMBL" id="JACEIK010006407">
    <property type="protein sequence ID" value="MCE2055626.1"/>
    <property type="molecule type" value="Genomic_DNA"/>
</dbReference>
<name>A0ABS8W2S5_DATST</name>
<evidence type="ECO:0000256" key="1">
    <source>
        <dbReference type="SAM" id="MobiDB-lite"/>
    </source>
</evidence>
<organism evidence="2 3">
    <name type="scientific">Datura stramonium</name>
    <name type="common">Jimsonweed</name>
    <name type="synonym">Common thornapple</name>
    <dbReference type="NCBI Taxonomy" id="4076"/>
    <lineage>
        <taxon>Eukaryota</taxon>
        <taxon>Viridiplantae</taxon>
        <taxon>Streptophyta</taxon>
        <taxon>Embryophyta</taxon>
        <taxon>Tracheophyta</taxon>
        <taxon>Spermatophyta</taxon>
        <taxon>Magnoliopsida</taxon>
        <taxon>eudicotyledons</taxon>
        <taxon>Gunneridae</taxon>
        <taxon>Pentapetalae</taxon>
        <taxon>asterids</taxon>
        <taxon>lamiids</taxon>
        <taxon>Solanales</taxon>
        <taxon>Solanaceae</taxon>
        <taxon>Solanoideae</taxon>
        <taxon>Datureae</taxon>
        <taxon>Datura</taxon>
    </lineage>
</organism>
<reference evidence="2 3" key="1">
    <citation type="journal article" date="2021" name="BMC Genomics">
        <title>Datura genome reveals duplications of psychoactive alkaloid biosynthetic genes and high mutation rate following tissue culture.</title>
        <authorList>
            <person name="Rajewski A."/>
            <person name="Carter-House D."/>
            <person name="Stajich J."/>
            <person name="Litt A."/>
        </authorList>
    </citation>
    <scope>NUCLEOTIDE SEQUENCE [LARGE SCALE GENOMIC DNA]</scope>
    <source>
        <strain evidence="2">AR-01</strain>
    </source>
</reference>
<dbReference type="Proteomes" id="UP000823775">
    <property type="component" value="Unassembled WGS sequence"/>
</dbReference>
<feature type="region of interest" description="Disordered" evidence="1">
    <location>
        <begin position="1"/>
        <end position="33"/>
    </location>
</feature>
<comment type="caution">
    <text evidence="2">The sequence shown here is derived from an EMBL/GenBank/DDBJ whole genome shotgun (WGS) entry which is preliminary data.</text>
</comment>
<proteinExistence type="predicted"/>
<gene>
    <name evidence="2" type="ORF">HAX54_043047</name>
</gene>
<keyword evidence="3" id="KW-1185">Reference proteome</keyword>
<sequence length="83" mass="9227">ENDFNQASGYRESSHGGCPITGSRGGRGPTNRSTPLWFEKMEAYYVSFQKKWSITAEARFEGTAGPLKEQRPSGHDALLIIHI</sequence>
<protein>
    <submittedName>
        <fullName evidence="2">Uncharacterized protein</fullName>
    </submittedName>
</protein>
<feature type="non-terminal residue" evidence="2">
    <location>
        <position position="83"/>
    </location>
</feature>
<feature type="non-terminal residue" evidence="2">
    <location>
        <position position="1"/>
    </location>
</feature>
<evidence type="ECO:0000313" key="3">
    <source>
        <dbReference type="Proteomes" id="UP000823775"/>
    </source>
</evidence>
<evidence type="ECO:0000313" key="2">
    <source>
        <dbReference type="EMBL" id="MCE2055626.1"/>
    </source>
</evidence>
<accession>A0ABS8W2S5</accession>